<organism evidence="3 4">
    <name type="scientific">Heterodera trifolii</name>
    <dbReference type="NCBI Taxonomy" id="157864"/>
    <lineage>
        <taxon>Eukaryota</taxon>
        <taxon>Metazoa</taxon>
        <taxon>Ecdysozoa</taxon>
        <taxon>Nematoda</taxon>
        <taxon>Chromadorea</taxon>
        <taxon>Rhabditida</taxon>
        <taxon>Tylenchina</taxon>
        <taxon>Tylenchomorpha</taxon>
        <taxon>Tylenchoidea</taxon>
        <taxon>Heteroderidae</taxon>
        <taxon>Heteroderinae</taxon>
        <taxon>Heterodera</taxon>
    </lineage>
</organism>
<name>A0ABD2LUB4_9BILA</name>
<keyword evidence="1" id="KW-0472">Membrane</keyword>
<keyword evidence="4" id="KW-1185">Reference proteome</keyword>
<evidence type="ECO:0008006" key="5">
    <source>
        <dbReference type="Google" id="ProtNLM"/>
    </source>
</evidence>
<feature type="transmembrane region" description="Helical" evidence="1">
    <location>
        <begin position="519"/>
        <end position="540"/>
    </location>
</feature>
<dbReference type="EMBL" id="JBICBT010000261">
    <property type="protein sequence ID" value="KAL3118830.1"/>
    <property type="molecule type" value="Genomic_DNA"/>
</dbReference>
<dbReference type="PANTHER" id="PTHR12959">
    <property type="entry name" value="GPI TRANSAMIDASE COMPONENT PIG-T-RELATED"/>
    <property type="match status" value="1"/>
</dbReference>
<evidence type="ECO:0000313" key="4">
    <source>
        <dbReference type="Proteomes" id="UP001620626"/>
    </source>
</evidence>
<comment type="caution">
    <text evidence="3">The sequence shown here is derived from an EMBL/GenBank/DDBJ whole genome shotgun (WGS) entry which is preliminary data.</text>
</comment>
<dbReference type="Proteomes" id="UP001620626">
    <property type="component" value="Unassembled WGS sequence"/>
</dbReference>
<gene>
    <name evidence="3" type="ORF">niasHT_008177</name>
</gene>
<feature type="signal peptide" evidence="2">
    <location>
        <begin position="1"/>
        <end position="22"/>
    </location>
</feature>
<accession>A0ABD2LUB4</accession>
<sequence length="593" mass="66482">MRHKFNWHQICLFLCHFWPISSLSSDNEQFTETLLINPLPNGDLFTLFNFTVFAHQEHENSGANATRHRPILVPSLLQHLANQFGITDLHLSIAQGFWRPRIWGAQMPGTEVPSGNELIAKFEKCQVANCSQSETHEHDERKWARLVHTLNGLFCTSMLQLVPQHSSKPKLVFQNGASAASDEESWFWGTLGGESVCTENIKAWKNLLPCKQSGLVSLMDPIELLSAKFHAISLKLAQIGPVWHFSMLFRTVHSGEMSREKATKGISLIKSLFGRELTTECPIVSKSSVIIVQNELFGLKMPAKNSSKIGNQNFLQFNGAKQINKIGIFHLKPPNFHALQIHTENIIVHSHIKSVNQIGGRISTQIVNPLQVPLVNALFAHQISWHLRIFLHTLEMKCQTTNGIEKPNFELSSFTLARDRARPLLMELTIGIPAMSKCVVNVDYEAAFLRIADFPPDASSGIFVPGALLQIPLAHNPMLMQTMHETFPIPLDIGKSQWVRVFGEPLLVLLPIPDFSMPFNVICLVCTAIAIFYGNAFALSTKIMVPVPKKGTPEVGTGILRQGILAQLRCKFVAKIGTIRQIFQRRPKDEKKE</sequence>
<reference evidence="3 4" key="1">
    <citation type="submission" date="2024-10" db="EMBL/GenBank/DDBJ databases">
        <authorList>
            <person name="Kim D."/>
        </authorList>
    </citation>
    <scope>NUCLEOTIDE SEQUENCE [LARGE SCALE GENOMIC DNA]</scope>
    <source>
        <strain evidence="3">BH-2024</strain>
    </source>
</reference>
<feature type="chain" id="PRO_5044803571" description="GPI transamidase component PIG-T" evidence="2">
    <location>
        <begin position="23"/>
        <end position="593"/>
    </location>
</feature>
<dbReference type="AlphaFoldDB" id="A0ABD2LUB4"/>
<protein>
    <recommendedName>
        <fullName evidence="5">GPI transamidase component PIG-T</fullName>
    </recommendedName>
</protein>
<dbReference type="InterPro" id="IPR007245">
    <property type="entry name" value="PIG-T"/>
</dbReference>
<keyword evidence="1" id="KW-0812">Transmembrane</keyword>
<dbReference type="PANTHER" id="PTHR12959:SF11">
    <property type="entry name" value="GPI TRANSAMIDASE COMPONENT PIG-T"/>
    <property type="match status" value="1"/>
</dbReference>
<evidence type="ECO:0000256" key="2">
    <source>
        <dbReference type="SAM" id="SignalP"/>
    </source>
</evidence>
<evidence type="ECO:0000313" key="3">
    <source>
        <dbReference type="EMBL" id="KAL3118830.1"/>
    </source>
</evidence>
<proteinExistence type="predicted"/>
<keyword evidence="2" id="KW-0732">Signal</keyword>
<dbReference type="Pfam" id="PF04113">
    <property type="entry name" value="Gpi16"/>
    <property type="match status" value="2"/>
</dbReference>
<evidence type="ECO:0000256" key="1">
    <source>
        <dbReference type="SAM" id="Phobius"/>
    </source>
</evidence>
<keyword evidence="1" id="KW-1133">Transmembrane helix</keyword>